<dbReference type="EMBL" id="LR796769">
    <property type="protein sequence ID" value="CAB4165116.1"/>
    <property type="molecule type" value="Genomic_DNA"/>
</dbReference>
<sequence>MNKQEKGSKMNFAKCACLLLLVSGCASRPLIDPKSSTHPENYYADEMECARIAEDVSYAKNMAIKGSIQGGGSALLAHALADASNKTSGHAALAGLITGLLMGAADGAYTTYERREKILRTCLGGRGYKVLE</sequence>
<name>A0A6J5P589_9CAUD</name>
<evidence type="ECO:0008006" key="2">
    <source>
        <dbReference type="Google" id="ProtNLM"/>
    </source>
</evidence>
<reference evidence="1" key="1">
    <citation type="submission" date="2020-04" db="EMBL/GenBank/DDBJ databases">
        <authorList>
            <person name="Chiriac C."/>
            <person name="Salcher M."/>
            <person name="Ghai R."/>
            <person name="Kavagutti S V."/>
        </authorList>
    </citation>
    <scope>NUCLEOTIDE SEQUENCE</scope>
</reference>
<proteinExistence type="predicted"/>
<gene>
    <name evidence="1" type="ORF">UFOVP815_15</name>
</gene>
<evidence type="ECO:0000313" key="1">
    <source>
        <dbReference type="EMBL" id="CAB4165116.1"/>
    </source>
</evidence>
<organism evidence="1">
    <name type="scientific">uncultured Caudovirales phage</name>
    <dbReference type="NCBI Taxonomy" id="2100421"/>
    <lineage>
        <taxon>Viruses</taxon>
        <taxon>Duplodnaviria</taxon>
        <taxon>Heunggongvirae</taxon>
        <taxon>Uroviricota</taxon>
        <taxon>Caudoviricetes</taxon>
        <taxon>Peduoviridae</taxon>
        <taxon>Maltschvirus</taxon>
        <taxon>Maltschvirus maltsch</taxon>
    </lineage>
</organism>
<protein>
    <recommendedName>
        <fullName evidence="2">Glycine zipper family protein</fullName>
    </recommendedName>
</protein>
<dbReference type="PROSITE" id="PS51257">
    <property type="entry name" value="PROKAR_LIPOPROTEIN"/>
    <property type="match status" value="1"/>
</dbReference>
<accession>A0A6J5P589</accession>